<name>A0A833QPQ2_9POAL</name>
<gene>
    <name evidence="2" type="ORF">FCM35_KLT08594</name>
</gene>
<feature type="compositionally biased region" description="Acidic residues" evidence="1">
    <location>
        <begin position="195"/>
        <end position="217"/>
    </location>
</feature>
<dbReference type="Proteomes" id="UP000623129">
    <property type="component" value="Unassembled WGS sequence"/>
</dbReference>
<accession>A0A833QPQ2</accession>
<dbReference type="AlphaFoldDB" id="A0A833QPQ2"/>
<comment type="caution">
    <text evidence="2">The sequence shown here is derived from an EMBL/GenBank/DDBJ whole genome shotgun (WGS) entry which is preliminary data.</text>
</comment>
<evidence type="ECO:0000313" key="2">
    <source>
        <dbReference type="EMBL" id="KAF3326964.1"/>
    </source>
</evidence>
<dbReference type="EMBL" id="SWLB01000018">
    <property type="protein sequence ID" value="KAF3326964.1"/>
    <property type="molecule type" value="Genomic_DNA"/>
</dbReference>
<sequence length="246" mass="28243">MLMVRIHFGGEIRHGRKGVEYSISPQFSLSVTGEQGWYDVKGEIYRQLGYSESEYNLKAHARVNVGTTTRRYYEKIEIVCDQSWRGIYNQSMLVQTQYCYVDLYIELVPIIGEMQPQLFTDSMVPETQPEPRQTQYSVNYAGPSLFQPHQTQQTSRQDLYLHPYPDVNELSHTKYNNQEDPWVDPPEVGDRYPDVDDVPQSDDEDDADWDNEADSEGDVPPVTPTPCVGSKTTSSVRPQLLDILHA</sequence>
<evidence type="ECO:0000313" key="3">
    <source>
        <dbReference type="Proteomes" id="UP000623129"/>
    </source>
</evidence>
<evidence type="ECO:0000256" key="1">
    <source>
        <dbReference type="SAM" id="MobiDB-lite"/>
    </source>
</evidence>
<proteinExistence type="predicted"/>
<organism evidence="2 3">
    <name type="scientific">Carex littledalei</name>
    <dbReference type="NCBI Taxonomy" id="544730"/>
    <lineage>
        <taxon>Eukaryota</taxon>
        <taxon>Viridiplantae</taxon>
        <taxon>Streptophyta</taxon>
        <taxon>Embryophyta</taxon>
        <taxon>Tracheophyta</taxon>
        <taxon>Spermatophyta</taxon>
        <taxon>Magnoliopsida</taxon>
        <taxon>Liliopsida</taxon>
        <taxon>Poales</taxon>
        <taxon>Cyperaceae</taxon>
        <taxon>Cyperoideae</taxon>
        <taxon>Cariceae</taxon>
        <taxon>Carex</taxon>
        <taxon>Carex subgen. Euthyceras</taxon>
    </lineage>
</organism>
<reference evidence="2" key="1">
    <citation type="submission" date="2020-01" db="EMBL/GenBank/DDBJ databases">
        <title>Genome sequence of Kobresia littledalei, the first chromosome-level genome in the family Cyperaceae.</title>
        <authorList>
            <person name="Qu G."/>
        </authorList>
    </citation>
    <scope>NUCLEOTIDE SEQUENCE</scope>
    <source>
        <strain evidence="2">C.B.Clarke</strain>
        <tissue evidence="2">Leaf</tissue>
    </source>
</reference>
<feature type="region of interest" description="Disordered" evidence="1">
    <location>
        <begin position="170"/>
        <end position="246"/>
    </location>
</feature>
<keyword evidence="3" id="KW-1185">Reference proteome</keyword>
<protein>
    <submittedName>
        <fullName evidence="2">Uncharacterized protein</fullName>
    </submittedName>
</protein>